<keyword evidence="2" id="KW-1185">Reference proteome</keyword>
<proteinExistence type="predicted"/>
<feature type="non-terminal residue" evidence="1">
    <location>
        <position position="1"/>
    </location>
</feature>
<dbReference type="Proteomes" id="UP000287033">
    <property type="component" value="Unassembled WGS sequence"/>
</dbReference>
<accession>A0A401TVT2</accession>
<name>A0A401TVT2_CHIPU</name>
<sequence length="230" mass="24996">AGRVARGAEAIDGRRIENEFERIGRRPALARGVEVDASDQIEGATCRDDELLERGRARSRRGPQQLVEHALGEIPARWQLARRLRRGERGLGADIDLLLGDVEVTRAEIDVAHGEPARRGEYHTAVGEERGTAGDADLAGSDGIQELEPAIGDREHGRTVCGICGRIRTDVRIDVAERRIHDPIAQSTRIDRRAARHADGFGDQENLAGTDGGAVEQIDGRGSPCVKIDL</sequence>
<organism evidence="1 2">
    <name type="scientific">Chiloscyllium punctatum</name>
    <name type="common">Brownbanded bambooshark</name>
    <name type="synonym">Hemiscyllium punctatum</name>
    <dbReference type="NCBI Taxonomy" id="137246"/>
    <lineage>
        <taxon>Eukaryota</taxon>
        <taxon>Metazoa</taxon>
        <taxon>Chordata</taxon>
        <taxon>Craniata</taxon>
        <taxon>Vertebrata</taxon>
        <taxon>Chondrichthyes</taxon>
        <taxon>Elasmobranchii</taxon>
        <taxon>Galeomorphii</taxon>
        <taxon>Galeoidea</taxon>
        <taxon>Orectolobiformes</taxon>
        <taxon>Hemiscylliidae</taxon>
        <taxon>Chiloscyllium</taxon>
    </lineage>
</organism>
<evidence type="ECO:0000313" key="2">
    <source>
        <dbReference type="Proteomes" id="UP000287033"/>
    </source>
</evidence>
<dbReference type="AlphaFoldDB" id="A0A401TVT2"/>
<feature type="non-terminal residue" evidence="1">
    <location>
        <position position="230"/>
    </location>
</feature>
<comment type="caution">
    <text evidence="1">The sequence shown here is derived from an EMBL/GenBank/DDBJ whole genome shotgun (WGS) entry which is preliminary data.</text>
</comment>
<reference evidence="1 2" key="1">
    <citation type="journal article" date="2018" name="Nat. Ecol. Evol.">
        <title>Shark genomes provide insights into elasmobranch evolution and the origin of vertebrates.</title>
        <authorList>
            <person name="Hara Y"/>
            <person name="Yamaguchi K"/>
            <person name="Onimaru K"/>
            <person name="Kadota M"/>
            <person name="Koyanagi M"/>
            <person name="Keeley SD"/>
            <person name="Tatsumi K"/>
            <person name="Tanaka K"/>
            <person name="Motone F"/>
            <person name="Kageyama Y"/>
            <person name="Nozu R"/>
            <person name="Adachi N"/>
            <person name="Nishimura O"/>
            <person name="Nakagawa R"/>
            <person name="Tanegashima C"/>
            <person name="Kiyatake I"/>
            <person name="Matsumoto R"/>
            <person name="Murakumo K"/>
            <person name="Nishida K"/>
            <person name="Terakita A"/>
            <person name="Kuratani S"/>
            <person name="Sato K"/>
            <person name="Hyodo S Kuraku.S."/>
        </authorList>
    </citation>
    <scope>NUCLEOTIDE SEQUENCE [LARGE SCALE GENOMIC DNA]</scope>
</reference>
<evidence type="ECO:0000313" key="1">
    <source>
        <dbReference type="EMBL" id="GCC46716.1"/>
    </source>
</evidence>
<protein>
    <submittedName>
        <fullName evidence="1">Uncharacterized protein</fullName>
    </submittedName>
</protein>
<gene>
    <name evidence="1" type="ORF">chiPu_0030991</name>
</gene>
<dbReference type="EMBL" id="BEZZ01198233">
    <property type="protein sequence ID" value="GCC46716.1"/>
    <property type="molecule type" value="Genomic_DNA"/>
</dbReference>